<evidence type="ECO:0000256" key="5">
    <source>
        <dbReference type="ARBA" id="ARBA00038063"/>
    </source>
</evidence>
<keyword evidence="8" id="KW-0963">Cytoplasm</keyword>
<comment type="function">
    <text evidence="8">Hydrolyzes ribosome-free peptidyl-tRNAs (with 1 or more amino acids incorporated), which drop off the ribosome during protein synthesis, or as a result of ribosome stalling.</text>
</comment>
<dbReference type="SUPFAM" id="SSF53178">
    <property type="entry name" value="Peptidyl-tRNA hydrolase-like"/>
    <property type="match status" value="1"/>
</dbReference>
<feature type="binding site" evidence="8">
    <location>
        <position position="64"/>
    </location>
    <ligand>
        <name>tRNA</name>
        <dbReference type="ChEBI" id="CHEBI:17843"/>
    </ligand>
</feature>
<feature type="binding site" evidence="8">
    <location>
        <position position="14"/>
    </location>
    <ligand>
        <name>tRNA</name>
        <dbReference type="ChEBI" id="CHEBI:17843"/>
    </ligand>
</feature>
<name>A0A0R2KSX9_9LACO</name>
<dbReference type="PROSITE" id="PS01195">
    <property type="entry name" value="PEPT_TRNA_HYDROL_1"/>
    <property type="match status" value="1"/>
</dbReference>
<evidence type="ECO:0000256" key="8">
    <source>
        <dbReference type="HAMAP-Rule" id="MF_00083"/>
    </source>
</evidence>
<keyword evidence="4 8" id="KW-0694">RNA-binding</keyword>
<dbReference type="Pfam" id="PF01195">
    <property type="entry name" value="Pept_tRNA_hydro"/>
    <property type="match status" value="1"/>
</dbReference>
<evidence type="ECO:0000256" key="7">
    <source>
        <dbReference type="ARBA" id="ARBA00050038"/>
    </source>
</evidence>
<dbReference type="STRING" id="1122146.IV53_GL000165"/>
<dbReference type="GO" id="GO:0005737">
    <property type="term" value="C:cytoplasm"/>
    <property type="evidence" value="ECO:0007669"/>
    <property type="project" value="UniProtKB-SubCell"/>
</dbReference>
<evidence type="ECO:0000256" key="1">
    <source>
        <dbReference type="ARBA" id="ARBA00013260"/>
    </source>
</evidence>
<dbReference type="EC" id="3.1.1.29" evidence="1 8"/>
<dbReference type="Proteomes" id="UP000051500">
    <property type="component" value="Unassembled WGS sequence"/>
</dbReference>
<evidence type="ECO:0000313" key="11">
    <source>
        <dbReference type="EMBL" id="KRN89252.1"/>
    </source>
</evidence>
<evidence type="ECO:0000256" key="6">
    <source>
        <dbReference type="ARBA" id="ARBA00048707"/>
    </source>
</evidence>
<dbReference type="CDD" id="cd00462">
    <property type="entry name" value="PTH"/>
    <property type="match status" value="1"/>
</dbReference>
<proteinExistence type="inferred from homology"/>
<keyword evidence="12" id="KW-1185">Reference proteome</keyword>
<dbReference type="OrthoDB" id="9800507at2"/>
<gene>
    <name evidence="8" type="primary">pth</name>
    <name evidence="11" type="ORF">IV53_GL000165</name>
</gene>
<accession>A0A0R2KSX9</accession>
<dbReference type="InterPro" id="IPR036416">
    <property type="entry name" value="Pept_tRNA_hydro_sf"/>
</dbReference>
<feature type="binding site" evidence="8">
    <location>
        <position position="112"/>
    </location>
    <ligand>
        <name>tRNA</name>
        <dbReference type="ChEBI" id="CHEBI:17843"/>
    </ligand>
</feature>
<feature type="active site" description="Proton acceptor" evidence="8">
    <location>
        <position position="19"/>
    </location>
</feature>
<evidence type="ECO:0000313" key="12">
    <source>
        <dbReference type="Proteomes" id="UP000051500"/>
    </source>
</evidence>
<evidence type="ECO:0000256" key="9">
    <source>
        <dbReference type="RuleBase" id="RU000673"/>
    </source>
</evidence>
<dbReference type="AlphaFoldDB" id="A0A0R2KSX9"/>
<keyword evidence="2 8" id="KW-0820">tRNA-binding</keyword>
<evidence type="ECO:0000256" key="2">
    <source>
        <dbReference type="ARBA" id="ARBA00022555"/>
    </source>
</evidence>
<feature type="site" description="Discriminates between blocked and unblocked aminoacyl-tRNA" evidence="8">
    <location>
        <position position="9"/>
    </location>
</feature>
<dbReference type="GO" id="GO:0072344">
    <property type="term" value="P:rescue of stalled ribosome"/>
    <property type="evidence" value="ECO:0007669"/>
    <property type="project" value="UniProtKB-UniRule"/>
</dbReference>
<dbReference type="Gene3D" id="3.40.50.1470">
    <property type="entry name" value="Peptidyl-tRNA hydrolase"/>
    <property type="match status" value="1"/>
</dbReference>
<dbReference type="InterPro" id="IPR018171">
    <property type="entry name" value="Pept_tRNA_hydro_CS"/>
</dbReference>
<evidence type="ECO:0000256" key="10">
    <source>
        <dbReference type="RuleBase" id="RU004320"/>
    </source>
</evidence>
<evidence type="ECO:0000256" key="4">
    <source>
        <dbReference type="ARBA" id="ARBA00022884"/>
    </source>
</evidence>
<organism evidence="11 12">
    <name type="scientific">Ligilactobacillus ceti DSM 22408</name>
    <dbReference type="NCBI Taxonomy" id="1122146"/>
    <lineage>
        <taxon>Bacteria</taxon>
        <taxon>Bacillati</taxon>
        <taxon>Bacillota</taxon>
        <taxon>Bacilli</taxon>
        <taxon>Lactobacillales</taxon>
        <taxon>Lactobacillaceae</taxon>
        <taxon>Ligilactobacillus</taxon>
    </lineage>
</organism>
<comment type="catalytic activity">
    <reaction evidence="6 8 9">
        <text>an N-acyl-L-alpha-aminoacyl-tRNA + H2O = an N-acyl-L-amino acid + a tRNA + H(+)</text>
        <dbReference type="Rhea" id="RHEA:54448"/>
        <dbReference type="Rhea" id="RHEA-COMP:10123"/>
        <dbReference type="Rhea" id="RHEA-COMP:13883"/>
        <dbReference type="ChEBI" id="CHEBI:15377"/>
        <dbReference type="ChEBI" id="CHEBI:15378"/>
        <dbReference type="ChEBI" id="CHEBI:59874"/>
        <dbReference type="ChEBI" id="CHEBI:78442"/>
        <dbReference type="ChEBI" id="CHEBI:138191"/>
        <dbReference type="EC" id="3.1.1.29"/>
    </reaction>
</comment>
<keyword evidence="3 8" id="KW-0378">Hydrolase</keyword>
<comment type="caution">
    <text evidence="11">The sequence shown here is derived from an EMBL/GenBank/DDBJ whole genome shotgun (WGS) entry which is preliminary data.</text>
</comment>
<dbReference type="HAMAP" id="MF_00083">
    <property type="entry name" value="Pept_tRNA_hydro_bact"/>
    <property type="match status" value="1"/>
</dbReference>
<feature type="site" description="Stabilizes the basic form of H active site to accept a proton" evidence="8">
    <location>
        <position position="91"/>
    </location>
</feature>
<feature type="binding site" evidence="8">
    <location>
        <position position="66"/>
    </location>
    <ligand>
        <name>tRNA</name>
        <dbReference type="ChEBI" id="CHEBI:17843"/>
    </ligand>
</feature>
<dbReference type="PATRIC" id="fig|1122146.4.peg.167"/>
<dbReference type="RefSeq" id="WP_027106317.1">
    <property type="nucleotide sequence ID" value="NZ_AUHP01000001.1"/>
</dbReference>
<sequence>MKMIVGLGNIGKKYENTRHNAGFMVVDEFAREHGGTFNKEKFNASLAEVFVNGEKVILVKPMTYMNESGRAVRPLMDYFDLDLEDLVIINDDLDLQVGMIRLRQKGSAGGHNGIKSLIQHLGTEKFARMKLGIGRPERMSIINWVLSDFTKEEQMELDIAIQTTVKALNDWVADGDYLKLMNNYNRKA</sequence>
<dbReference type="GO" id="GO:0004045">
    <property type="term" value="F:peptidyl-tRNA hydrolase activity"/>
    <property type="evidence" value="ECO:0007669"/>
    <property type="project" value="UniProtKB-UniRule"/>
</dbReference>
<dbReference type="FunFam" id="3.40.50.1470:FF:000001">
    <property type="entry name" value="Peptidyl-tRNA hydrolase"/>
    <property type="match status" value="1"/>
</dbReference>
<dbReference type="GO" id="GO:0000049">
    <property type="term" value="F:tRNA binding"/>
    <property type="evidence" value="ECO:0007669"/>
    <property type="project" value="UniProtKB-UniRule"/>
</dbReference>
<evidence type="ECO:0000256" key="3">
    <source>
        <dbReference type="ARBA" id="ARBA00022801"/>
    </source>
</evidence>
<dbReference type="PANTHER" id="PTHR17224">
    <property type="entry name" value="PEPTIDYL-TRNA HYDROLASE"/>
    <property type="match status" value="1"/>
</dbReference>
<dbReference type="EMBL" id="JQBZ01000017">
    <property type="protein sequence ID" value="KRN89252.1"/>
    <property type="molecule type" value="Genomic_DNA"/>
</dbReference>
<comment type="similarity">
    <text evidence="5 8 10">Belongs to the PTH family.</text>
</comment>
<dbReference type="InterPro" id="IPR001328">
    <property type="entry name" value="Pept_tRNA_hydro"/>
</dbReference>
<dbReference type="eggNOG" id="COG0193">
    <property type="taxonomic scope" value="Bacteria"/>
</dbReference>
<comment type="subcellular location">
    <subcellularLocation>
        <location evidence="8">Cytoplasm</location>
    </subcellularLocation>
</comment>
<comment type="function">
    <text evidence="8">Catalyzes the release of premature peptidyl moieties from peptidyl-tRNA molecules trapped in stalled 50S ribosomal subunits, and thus maintains levels of free tRNAs and 50S ribosomes.</text>
</comment>
<dbReference type="PANTHER" id="PTHR17224:SF1">
    <property type="entry name" value="PEPTIDYL-TRNA HYDROLASE"/>
    <property type="match status" value="1"/>
</dbReference>
<reference evidence="11 12" key="1">
    <citation type="journal article" date="2015" name="Genome Announc.">
        <title>Expanding the biotechnology potential of lactobacilli through comparative genomics of 213 strains and associated genera.</title>
        <authorList>
            <person name="Sun Z."/>
            <person name="Harris H.M."/>
            <person name="McCann A."/>
            <person name="Guo C."/>
            <person name="Argimon S."/>
            <person name="Zhang W."/>
            <person name="Yang X."/>
            <person name="Jeffery I.B."/>
            <person name="Cooney J.C."/>
            <person name="Kagawa T.F."/>
            <person name="Liu W."/>
            <person name="Song Y."/>
            <person name="Salvetti E."/>
            <person name="Wrobel A."/>
            <person name="Rasinkangas P."/>
            <person name="Parkhill J."/>
            <person name="Rea M.C."/>
            <person name="O'Sullivan O."/>
            <person name="Ritari J."/>
            <person name="Douillard F.P."/>
            <person name="Paul Ross R."/>
            <person name="Yang R."/>
            <person name="Briner A.E."/>
            <person name="Felis G.E."/>
            <person name="de Vos W.M."/>
            <person name="Barrangou R."/>
            <person name="Klaenhammer T.R."/>
            <person name="Caufield P.W."/>
            <person name="Cui Y."/>
            <person name="Zhang H."/>
            <person name="O'Toole P.W."/>
        </authorList>
    </citation>
    <scope>NUCLEOTIDE SEQUENCE [LARGE SCALE GENOMIC DNA]</scope>
    <source>
        <strain evidence="11 12">DSM 22408</strain>
    </source>
</reference>
<dbReference type="NCBIfam" id="TIGR00447">
    <property type="entry name" value="pth"/>
    <property type="match status" value="1"/>
</dbReference>
<dbReference type="PROSITE" id="PS01196">
    <property type="entry name" value="PEPT_TRNA_HYDROL_2"/>
    <property type="match status" value="1"/>
</dbReference>
<comment type="subunit">
    <text evidence="8">Monomer.</text>
</comment>
<protein>
    <recommendedName>
        <fullName evidence="7 8">Peptidyl-tRNA hydrolase</fullName>
        <shortName evidence="8">Pth</shortName>
        <ecNumber evidence="1 8">3.1.1.29</ecNumber>
    </recommendedName>
</protein>
<dbReference type="GO" id="GO:0006515">
    <property type="term" value="P:protein quality control for misfolded or incompletely synthesized proteins"/>
    <property type="evidence" value="ECO:0007669"/>
    <property type="project" value="UniProtKB-UniRule"/>
</dbReference>